<protein>
    <submittedName>
        <fullName evidence="11">Neurotrypsin</fullName>
    </submittedName>
</protein>
<gene>
    <name evidence="11" type="primary">Prss12</name>
    <name evidence="11" type="ORF">FJT64_001901</name>
</gene>
<keyword evidence="5" id="KW-1133">Transmembrane helix</keyword>
<feature type="domain" description="SRCR" evidence="10">
    <location>
        <begin position="67"/>
        <end position="169"/>
    </location>
</feature>
<dbReference type="InterPro" id="IPR006149">
    <property type="entry name" value="EB_dom"/>
</dbReference>
<comment type="subcellular location">
    <subcellularLocation>
        <location evidence="1">Membrane</location>
        <topology evidence="1">Single-pass membrane protein</topology>
    </subcellularLocation>
</comment>
<keyword evidence="12" id="KW-1185">Reference proteome</keyword>
<dbReference type="PANTHER" id="PTHR48071:SF18">
    <property type="entry name" value="DELETED IN MALIGNANT BRAIN TUMORS 1 PROTEIN-RELATED"/>
    <property type="match status" value="1"/>
</dbReference>
<proteinExistence type="predicted"/>
<evidence type="ECO:0000256" key="6">
    <source>
        <dbReference type="ARBA" id="ARBA00023136"/>
    </source>
</evidence>
<dbReference type="InterPro" id="IPR001190">
    <property type="entry name" value="SRCR"/>
</dbReference>
<comment type="caution">
    <text evidence="11">The sequence shown here is derived from an EMBL/GenBank/DDBJ whole genome shotgun (WGS) entry which is preliminary data.</text>
</comment>
<dbReference type="AlphaFoldDB" id="A0A6A4X415"/>
<dbReference type="FunFam" id="3.10.250.10:FF:000016">
    <property type="entry name" value="Scavenger receptor cysteine-rich protein type 12"/>
    <property type="match status" value="1"/>
</dbReference>
<sequence length="170" mass="18530">MSLLFPVGMKNHMLIEPVAGEACRPYPRLAEPCRATSDCRGATELAVCADGLCGCPRGLVNFNKHRYRLVGGDSCSEGVLQFSFNFGSLWQVLCDSDWTQDDAVVACRSVGFSRAAPLPWREHAAVDTTSFLTVEEFECEGSEHSLTNCHRVYGRSACNSSEVAAVKCLT</sequence>
<reference evidence="11 12" key="1">
    <citation type="submission" date="2019-07" db="EMBL/GenBank/DDBJ databases">
        <title>Draft genome assembly of a fouling barnacle, Amphibalanus amphitrite (Darwin, 1854): The first reference genome for Thecostraca.</title>
        <authorList>
            <person name="Kim W."/>
        </authorList>
    </citation>
    <scope>NUCLEOTIDE SEQUENCE [LARGE SCALE GENOMIC DNA]</scope>
    <source>
        <strain evidence="11">SNU_AA5</strain>
        <tissue evidence="11">Soma without cirri and trophi</tissue>
    </source>
</reference>
<keyword evidence="3" id="KW-0732">Signal</keyword>
<dbReference type="PRINTS" id="PR00258">
    <property type="entry name" value="SPERACTRCPTR"/>
</dbReference>
<keyword evidence="6" id="KW-0472">Membrane</keyword>
<evidence type="ECO:0000256" key="4">
    <source>
        <dbReference type="ARBA" id="ARBA00022737"/>
    </source>
</evidence>
<keyword evidence="4" id="KW-0677">Repeat</keyword>
<evidence type="ECO:0000259" key="10">
    <source>
        <dbReference type="PROSITE" id="PS50287"/>
    </source>
</evidence>
<keyword evidence="8" id="KW-0325">Glycoprotein</keyword>
<dbReference type="PANTHER" id="PTHR48071">
    <property type="entry name" value="SRCR DOMAIN-CONTAINING PROTEIN"/>
    <property type="match status" value="1"/>
</dbReference>
<dbReference type="Pfam" id="PF00530">
    <property type="entry name" value="SRCR"/>
    <property type="match status" value="1"/>
</dbReference>
<evidence type="ECO:0000256" key="7">
    <source>
        <dbReference type="ARBA" id="ARBA00023157"/>
    </source>
</evidence>
<evidence type="ECO:0000256" key="1">
    <source>
        <dbReference type="ARBA" id="ARBA00004167"/>
    </source>
</evidence>
<dbReference type="Proteomes" id="UP000440578">
    <property type="component" value="Unassembled WGS sequence"/>
</dbReference>
<evidence type="ECO:0000256" key="3">
    <source>
        <dbReference type="ARBA" id="ARBA00022729"/>
    </source>
</evidence>
<evidence type="ECO:0000256" key="5">
    <source>
        <dbReference type="ARBA" id="ARBA00022989"/>
    </source>
</evidence>
<feature type="disulfide bond" evidence="9">
    <location>
        <begin position="94"/>
        <end position="158"/>
    </location>
</feature>
<dbReference type="EMBL" id="VIIS01000292">
    <property type="protein sequence ID" value="KAF0310704.1"/>
    <property type="molecule type" value="Genomic_DNA"/>
</dbReference>
<dbReference type="Pfam" id="PF01683">
    <property type="entry name" value="EB"/>
    <property type="match status" value="1"/>
</dbReference>
<accession>A0A6A4X415</accession>
<keyword evidence="2" id="KW-0812">Transmembrane</keyword>
<dbReference type="SMART" id="SM00202">
    <property type="entry name" value="SR"/>
    <property type="match status" value="1"/>
</dbReference>
<name>A0A6A4X415_AMPAM</name>
<dbReference type="GO" id="GO:0016020">
    <property type="term" value="C:membrane"/>
    <property type="evidence" value="ECO:0007669"/>
    <property type="project" value="UniProtKB-SubCell"/>
</dbReference>
<dbReference type="Gene3D" id="3.10.250.10">
    <property type="entry name" value="SRCR-like domain"/>
    <property type="match status" value="1"/>
</dbReference>
<evidence type="ECO:0000256" key="2">
    <source>
        <dbReference type="ARBA" id="ARBA00022692"/>
    </source>
</evidence>
<evidence type="ECO:0000313" key="12">
    <source>
        <dbReference type="Proteomes" id="UP000440578"/>
    </source>
</evidence>
<feature type="disulfide bond" evidence="9">
    <location>
        <begin position="139"/>
        <end position="149"/>
    </location>
</feature>
<evidence type="ECO:0000313" key="11">
    <source>
        <dbReference type="EMBL" id="KAF0310704.1"/>
    </source>
</evidence>
<dbReference type="SUPFAM" id="SSF56487">
    <property type="entry name" value="SRCR-like"/>
    <property type="match status" value="1"/>
</dbReference>
<organism evidence="11 12">
    <name type="scientific">Amphibalanus amphitrite</name>
    <name type="common">Striped barnacle</name>
    <name type="synonym">Balanus amphitrite</name>
    <dbReference type="NCBI Taxonomy" id="1232801"/>
    <lineage>
        <taxon>Eukaryota</taxon>
        <taxon>Metazoa</taxon>
        <taxon>Ecdysozoa</taxon>
        <taxon>Arthropoda</taxon>
        <taxon>Crustacea</taxon>
        <taxon>Multicrustacea</taxon>
        <taxon>Cirripedia</taxon>
        <taxon>Thoracica</taxon>
        <taxon>Thoracicalcarea</taxon>
        <taxon>Balanomorpha</taxon>
        <taxon>Balanoidea</taxon>
        <taxon>Balanidae</taxon>
        <taxon>Amphibalaninae</taxon>
        <taxon>Amphibalanus</taxon>
    </lineage>
</organism>
<evidence type="ECO:0000256" key="8">
    <source>
        <dbReference type="ARBA" id="ARBA00023180"/>
    </source>
</evidence>
<keyword evidence="7 9" id="KW-1015">Disulfide bond</keyword>
<feature type="disulfide bond" evidence="9">
    <location>
        <begin position="107"/>
        <end position="168"/>
    </location>
</feature>
<evidence type="ECO:0000256" key="9">
    <source>
        <dbReference type="PROSITE-ProRule" id="PRU00196"/>
    </source>
</evidence>
<dbReference type="PROSITE" id="PS50287">
    <property type="entry name" value="SRCR_2"/>
    <property type="match status" value="1"/>
</dbReference>
<dbReference type="InterPro" id="IPR036772">
    <property type="entry name" value="SRCR-like_dom_sf"/>
</dbReference>